<dbReference type="Gene3D" id="2.30.42.10">
    <property type="match status" value="1"/>
</dbReference>
<dbReference type="InterPro" id="IPR036034">
    <property type="entry name" value="PDZ_sf"/>
</dbReference>
<keyword evidence="2 5" id="KW-0645">Protease</keyword>
<dbReference type="Gene3D" id="3.90.226.10">
    <property type="entry name" value="2-enoyl-CoA Hydratase, Chain A, domain 1"/>
    <property type="match status" value="1"/>
</dbReference>
<dbReference type="SUPFAM" id="SSF50156">
    <property type="entry name" value="PDZ domain-like"/>
    <property type="match status" value="1"/>
</dbReference>
<proteinExistence type="inferred from homology"/>
<evidence type="ECO:0000256" key="1">
    <source>
        <dbReference type="ARBA" id="ARBA00009179"/>
    </source>
</evidence>
<dbReference type="InterPro" id="IPR001478">
    <property type="entry name" value="PDZ"/>
</dbReference>
<dbReference type="PANTHER" id="PTHR32060:SF30">
    <property type="entry name" value="CARBOXY-TERMINAL PROCESSING PROTEASE CTPA"/>
    <property type="match status" value="1"/>
</dbReference>
<evidence type="ECO:0000313" key="8">
    <source>
        <dbReference type="EMBL" id="GBF81661.1"/>
    </source>
</evidence>
<organism evidence="8 9">
    <name type="scientific">Aphanothece sacrum FPU1</name>
    <dbReference type="NCBI Taxonomy" id="1920663"/>
    <lineage>
        <taxon>Bacteria</taxon>
        <taxon>Bacillati</taxon>
        <taxon>Cyanobacteriota</taxon>
        <taxon>Cyanophyceae</taxon>
        <taxon>Oscillatoriophycideae</taxon>
        <taxon>Chroococcales</taxon>
        <taxon>Aphanothecaceae</taxon>
        <taxon>Aphanothece</taxon>
    </lineage>
</organism>
<evidence type="ECO:0000256" key="2">
    <source>
        <dbReference type="ARBA" id="ARBA00022670"/>
    </source>
</evidence>
<comment type="similarity">
    <text evidence="1 5">Belongs to the peptidase S41A family.</text>
</comment>
<comment type="caution">
    <text evidence="8">The sequence shown here is derived from an EMBL/GenBank/DDBJ whole genome shotgun (WGS) entry which is preliminary data.</text>
</comment>
<dbReference type="InterPro" id="IPR004447">
    <property type="entry name" value="Peptidase_S41A"/>
</dbReference>
<protein>
    <submittedName>
        <fullName evidence="8">Carboxyl-terminal protease</fullName>
    </submittedName>
</protein>
<dbReference type="Pfam" id="PF17820">
    <property type="entry name" value="PDZ_6"/>
    <property type="match status" value="1"/>
</dbReference>
<dbReference type="Pfam" id="PF03572">
    <property type="entry name" value="Peptidase_S41"/>
    <property type="match status" value="1"/>
</dbReference>
<dbReference type="Gene3D" id="3.30.750.44">
    <property type="match status" value="1"/>
</dbReference>
<feature type="region of interest" description="Disordered" evidence="6">
    <location>
        <begin position="421"/>
        <end position="440"/>
    </location>
</feature>
<keyword evidence="3 5" id="KW-0378">Hydrolase</keyword>
<dbReference type="PANTHER" id="PTHR32060">
    <property type="entry name" value="TAIL-SPECIFIC PROTEASE"/>
    <property type="match status" value="1"/>
</dbReference>
<dbReference type="Proteomes" id="UP000287247">
    <property type="component" value="Unassembled WGS sequence"/>
</dbReference>
<dbReference type="GO" id="GO:0006508">
    <property type="term" value="P:proteolysis"/>
    <property type="evidence" value="ECO:0007669"/>
    <property type="project" value="UniProtKB-KW"/>
</dbReference>
<dbReference type="SMART" id="SM00228">
    <property type="entry name" value="PDZ"/>
    <property type="match status" value="1"/>
</dbReference>
<name>A0A401IKK5_APHSA</name>
<dbReference type="InterPro" id="IPR041489">
    <property type="entry name" value="PDZ_6"/>
</dbReference>
<dbReference type="AlphaFoldDB" id="A0A401IKK5"/>
<evidence type="ECO:0000256" key="5">
    <source>
        <dbReference type="RuleBase" id="RU004404"/>
    </source>
</evidence>
<gene>
    <name evidence="8" type="ORF">AsFPU1_3079</name>
</gene>
<dbReference type="GO" id="GO:0007165">
    <property type="term" value="P:signal transduction"/>
    <property type="evidence" value="ECO:0007669"/>
    <property type="project" value="TreeGrafter"/>
</dbReference>
<dbReference type="EMBL" id="BDQK01000013">
    <property type="protein sequence ID" value="GBF81661.1"/>
    <property type="molecule type" value="Genomic_DNA"/>
</dbReference>
<dbReference type="GO" id="GO:0008236">
    <property type="term" value="F:serine-type peptidase activity"/>
    <property type="evidence" value="ECO:0007669"/>
    <property type="project" value="UniProtKB-KW"/>
</dbReference>
<dbReference type="CDD" id="cd06782">
    <property type="entry name" value="cpPDZ_CPP-like"/>
    <property type="match status" value="1"/>
</dbReference>
<feature type="compositionally biased region" description="Polar residues" evidence="6">
    <location>
        <begin position="430"/>
        <end position="440"/>
    </location>
</feature>
<dbReference type="PROSITE" id="PS50106">
    <property type="entry name" value="PDZ"/>
    <property type="match status" value="1"/>
</dbReference>
<dbReference type="InterPro" id="IPR054625">
    <property type="entry name" value="Cterm_S41_CtpB"/>
</dbReference>
<evidence type="ECO:0000256" key="4">
    <source>
        <dbReference type="ARBA" id="ARBA00022825"/>
    </source>
</evidence>
<keyword evidence="9" id="KW-1185">Reference proteome</keyword>
<sequence>MTLQALVTPALSESAPQTLQDNPRALVDEVWQIVNNEFVDRGFNRVDWQEKRQELLSGDYVNSKQAYKAIRQALKELGDPYTRFLAPEDFSVLTSQTSGELSGVGVRLAVDKRTSSLYVVDTVKNSPAMEAGIKSGDRIIRINDKPAALMTIEQAQEEIKGEVGTQISLQLSRKDKGVFQVNLTRAQIEIASVNYSVKQEDNLKVGYIRLDEFSSHAAEQMKEAISDLGKQKVTGYVLDLRGNPGGLLFASVDIARMFLKQGEIVSTIDRRGGDRHFSANGTALTDLPLVILVNEGSASASEILTGALKENARATVVGTTTYGKGTVQSVHSLSDGSGLAVTIARYYPPSGTDINHKGIKPDVYLDLSMEEQLQFKNEPDIMGSNADPQYKRAITVLKTHPSAKFVRPEPKPVGLRWENLRETMKEENPRWQSSPKPETR</sequence>
<dbReference type="InterPro" id="IPR005151">
    <property type="entry name" value="Tail-specific_protease"/>
</dbReference>
<reference evidence="9" key="1">
    <citation type="submission" date="2017-05" db="EMBL/GenBank/DDBJ databases">
        <title>Physiological properties and genetic analysis related to exopolysaccharide production of fresh-water unicellular cyanobacterium Aphanothece sacrum, Suizenji Nori, that has been cultured as a food source in Japan.</title>
        <authorList>
            <person name="Kanesaki Y."/>
            <person name="Yoshikawa S."/>
            <person name="Ohki K."/>
        </authorList>
    </citation>
    <scope>NUCLEOTIDE SEQUENCE [LARGE SCALE GENOMIC DNA]</scope>
    <source>
        <strain evidence="9">FPU1</strain>
    </source>
</reference>
<dbReference type="NCBIfam" id="TIGR00225">
    <property type="entry name" value="prc"/>
    <property type="match status" value="1"/>
</dbReference>
<feature type="domain" description="PDZ" evidence="7">
    <location>
        <begin position="90"/>
        <end position="160"/>
    </location>
</feature>
<dbReference type="GO" id="GO:0004175">
    <property type="term" value="F:endopeptidase activity"/>
    <property type="evidence" value="ECO:0007669"/>
    <property type="project" value="TreeGrafter"/>
</dbReference>
<evidence type="ECO:0000313" key="9">
    <source>
        <dbReference type="Proteomes" id="UP000287247"/>
    </source>
</evidence>
<dbReference type="FunFam" id="2.30.42.10:FF:000063">
    <property type="entry name" value="Peptidase, S41 family"/>
    <property type="match status" value="1"/>
</dbReference>
<dbReference type="GO" id="GO:0030288">
    <property type="term" value="C:outer membrane-bounded periplasmic space"/>
    <property type="evidence" value="ECO:0007669"/>
    <property type="project" value="TreeGrafter"/>
</dbReference>
<dbReference type="SUPFAM" id="SSF52096">
    <property type="entry name" value="ClpP/crotonase"/>
    <property type="match status" value="1"/>
</dbReference>
<dbReference type="NCBIfam" id="NF045589">
    <property type="entry name" value="Cterm_S41_CtpB"/>
    <property type="match status" value="1"/>
</dbReference>
<dbReference type="InterPro" id="IPR029045">
    <property type="entry name" value="ClpP/crotonase-like_dom_sf"/>
</dbReference>
<evidence type="ECO:0000259" key="7">
    <source>
        <dbReference type="PROSITE" id="PS50106"/>
    </source>
</evidence>
<dbReference type="SMART" id="SM00245">
    <property type="entry name" value="TSPc"/>
    <property type="match status" value="1"/>
</dbReference>
<evidence type="ECO:0000256" key="6">
    <source>
        <dbReference type="SAM" id="MobiDB-lite"/>
    </source>
</evidence>
<keyword evidence="4 5" id="KW-0720">Serine protease</keyword>
<accession>A0A401IKK5</accession>
<dbReference type="CDD" id="cd07560">
    <property type="entry name" value="Peptidase_S41_CPP"/>
    <property type="match status" value="1"/>
</dbReference>
<evidence type="ECO:0000256" key="3">
    <source>
        <dbReference type="ARBA" id="ARBA00022801"/>
    </source>
</evidence>